<feature type="domain" description="EF-hand" evidence="4">
    <location>
        <begin position="131"/>
        <end position="166"/>
    </location>
</feature>
<dbReference type="PANTHER" id="PTHR47500:SF4">
    <property type="entry name" value="EF-HAND CALCIUM BINDING DOMAIN 15"/>
    <property type="match status" value="1"/>
</dbReference>
<keyword evidence="2" id="KW-0106">Calcium</keyword>
<dbReference type="GeneTree" id="ENSGT00940000163904"/>
<dbReference type="InterPro" id="IPR043520">
    <property type="entry name" value="SPT21"/>
</dbReference>
<organism evidence="5 6">
    <name type="scientific">Jaculus jaculus</name>
    <name type="common">Lesser Egyptian jerboa</name>
    <dbReference type="NCBI Taxonomy" id="51337"/>
    <lineage>
        <taxon>Eukaryota</taxon>
        <taxon>Metazoa</taxon>
        <taxon>Chordata</taxon>
        <taxon>Craniata</taxon>
        <taxon>Vertebrata</taxon>
        <taxon>Euteleostomi</taxon>
        <taxon>Mammalia</taxon>
        <taxon>Eutheria</taxon>
        <taxon>Euarchontoglires</taxon>
        <taxon>Glires</taxon>
        <taxon>Rodentia</taxon>
        <taxon>Myomorpha</taxon>
        <taxon>Dipodoidea</taxon>
        <taxon>Dipodidae</taxon>
        <taxon>Dipodinae</taxon>
        <taxon>Jaculus</taxon>
    </lineage>
</organism>
<accession>A0A8C5KWV0</accession>
<feature type="compositionally biased region" description="Pro residues" evidence="3">
    <location>
        <begin position="287"/>
        <end position="303"/>
    </location>
</feature>
<reference evidence="5" key="1">
    <citation type="submission" date="2025-08" db="UniProtKB">
        <authorList>
            <consortium name="Ensembl"/>
        </authorList>
    </citation>
    <scope>IDENTIFICATION</scope>
</reference>
<protein>
    <submittedName>
        <fullName evidence="5">EF-hand calcium binding domain 15</fullName>
    </submittedName>
</protein>
<dbReference type="InterPro" id="IPR011992">
    <property type="entry name" value="EF-hand-dom_pair"/>
</dbReference>
<feature type="region of interest" description="Disordered" evidence="3">
    <location>
        <begin position="274"/>
        <end position="303"/>
    </location>
</feature>
<feature type="compositionally biased region" description="Basic and acidic residues" evidence="3">
    <location>
        <begin position="56"/>
        <end position="69"/>
    </location>
</feature>
<evidence type="ECO:0000256" key="1">
    <source>
        <dbReference type="ARBA" id="ARBA00022723"/>
    </source>
</evidence>
<sequence length="352" mass="38439">LSGSRDQKIRRSPPTHRRSPQKARSLLTRDSGEEPTGRMRKGRVQLPIQPAAGTATKDEQTTRRARECESPMATHPALSDPDAKSQRRGVLPAPSLPSAFQDIFQLFSCSPTGTVDMRSMKVALRNVGIQLGPQEMCEALRLADLDGDGIVSFKDFLGVLTDNQHLVQYLGEGYSCNRDCDPQGLKTLFLEVLFKLLSQGLVPFKSGQEVTSYYFKKQRALRLNPACKSSRARGLARLARPHAGLAFFCQAARTIGLSSAELTRSLHSLYRAAGRGRGRSPAQGAPSQPPPQPPVAVHPLPTRPCSPYCPLRPPAGLVGQRLEQVRPSKLATSPPTLVQRHPPSPLLRRPAS</sequence>
<dbReference type="SUPFAM" id="SSF47473">
    <property type="entry name" value="EF-hand"/>
    <property type="match status" value="1"/>
</dbReference>
<dbReference type="OMA" id="PAMKSWH"/>
<dbReference type="InterPro" id="IPR002048">
    <property type="entry name" value="EF_hand_dom"/>
</dbReference>
<dbReference type="Ensembl" id="ENSJJAT00000022976.1">
    <property type="protein sequence ID" value="ENSJJAP00000016464.1"/>
    <property type="gene ID" value="ENSJJAG00000018301.1"/>
</dbReference>
<feature type="region of interest" description="Disordered" evidence="3">
    <location>
        <begin position="1"/>
        <end position="92"/>
    </location>
</feature>
<feature type="compositionally biased region" description="Basic residues" evidence="3">
    <location>
        <begin position="10"/>
        <end position="21"/>
    </location>
</feature>
<evidence type="ECO:0000256" key="2">
    <source>
        <dbReference type="ARBA" id="ARBA00022837"/>
    </source>
</evidence>
<dbReference type="PROSITE" id="PS00018">
    <property type="entry name" value="EF_HAND_1"/>
    <property type="match status" value="1"/>
</dbReference>
<keyword evidence="1" id="KW-0479">Metal-binding</keyword>
<dbReference type="AlphaFoldDB" id="A0A8C5KWV0"/>
<name>A0A8C5KWV0_JACJA</name>
<gene>
    <name evidence="5" type="primary">LOC101595726</name>
</gene>
<feature type="region of interest" description="Disordered" evidence="3">
    <location>
        <begin position="319"/>
        <end position="352"/>
    </location>
</feature>
<evidence type="ECO:0000313" key="5">
    <source>
        <dbReference type="Ensembl" id="ENSJJAP00000016464.1"/>
    </source>
</evidence>
<dbReference type="PANTHER" id="PTHR47500">
    <property type="entry name" value="EF-HAND CALCIUM-BINDING DOMAIN-CONTAINING PROTEIN"/>
    <property type="match status" value="1"/>
</dbReference>
<dbReference type="Pfam" id="PF13833">
    <property type="entry name" value="EF-hand_8"/>
    <property type="match status" value="1"/>
</dbReference>
<keyword evidence="6" id="KW-1185">Reference proteome</keyword>
<dbReference type="GO" id="GO:0005509">
    <property type="term" value="F:calcium ion binding"/>
    <property type="evidence" value="ECO:0007669"/>
    <property type="project" value="InterPro"/>
</dbReference>
<evidence type="ECO:0000259" key="4">
    <source>
        <dbReference type="PROSITE" id="PS50222"/>
    </source>
</evidence>
<dbReference type="InterPro" id="IPR018247">
    <property type="entry name" value="EF_Hand_1_Ca_BS"/>
</dbReference>
<proteinExistence type="predicted"/>
<evidence type="ECO:0000256" key="3">
    <source>
        <dbReference type="SAM" id="MobiDB-lite"/>
    </source>
</evidence>
<evidence type="ECO:0000313" key="6">
    <source>
        <dbReference type="Proteomes" id="UP000694385"/>
    </source>
</evidence>
<dbReference type="Gene3D" id="1.10.238.10">
    <property type="entry name" value="EF-hand"/>
    <property type="match status" value="1"/>
</dbReference>
<dbReference type="PROSITE" id="PS50222">
    <property type="entry name" value="EF_HAND_2"/>
    <property type="match status" value="1"/>
</dbReference>
<dbReference type="Proteomes" id="UP000694385">
    <property type="component" value="Unassembled WGS sequence"/>
</dbReference>
<reference evidence="5" key="2">
    <citation type="submission" date="2025-09" db="UniProtKB">
        <authorList>
            <consortium name="Ensembl"/>
        </authorList>
    </citation>
    <scope>IDENTIFICATION</scope>
</reference>